<dbReference type="KEGG" id="sbat:G4Z16_09155"/>
<feature type="transmembrane region" description="Helical" evidence="1">
    <location>
        <begin position="12"/>
        <end position="30"/>
    </location>
</feature>
<dbReference type="EMBL" id="CP048882">
    <property type="protein sequence ID" value="QPP06544.1"/>
    <property type="molecule type" value="Genomic_DNA"/>
</dbReference>
<accession>A0A7T1T525</accession>
<keyword evidence="3" id="KW-1185">Reference proteome</keyword>
<dbReference type="AlphaFoldDB" id="A0A7T1T525"/>
<evidence type="ECO:0000313" key="2">
    <source>
        <dbReference type="EMBL" id="QPP06544.1"/>
    </source>
</evidence>
<protein>
    <recommendedName>
        <fullName evidence="4">ATP synthase I</fullName>
    </recommendedName>
</protein>
<organism evidence="2 3">
    <name type="scientific">Streptomyces bathyalis</name>
    <dbReference type="NCBI Taxonomy" id="2710756"/>
    <lineage>
        <taxon>Bacteria</taxon>
        <taxon>Bacillati</taxon>
        <taxon>Actinomycetota</taxon>
        <taxon>Actinomycetes</taxon>
        <taxon>Kitasatosporales</taxon>
        <taxon>Streptomycetaceae</taxon>
        <taxon>Streptomyces</taxon>
    </lineage>
</organism>
<evidence type="ECO:0000256" key="1">
    <source>
        <dbReference type="SAM" id="Phobius"/>
    </source>
</evidence>
<dbReference type="RefSeq" id="WP_197350370.1">
    <property type="nucleotide sequence ID" value="NZ_CP048882.1"/>
</dbReference>
<sequence length="151" mass="15637">MQSNDARILRGSAVFAAPVGVVATVVSALTAGGKGLIGALVAVAVVAVFFGLGFAALMRITQDKPQVTMMAGMLVYTVQMLLIGVFIIVFSGTTLFNSRAFALTLLVTALAWVGGQVRHSLTSKMLYVDPVPSAPAKGAAHTGKSEPRDET</sequence>
<dbReference type="Proteomes" id="UP000595046">
    <property type="component" value="Chromosome"/>
</dbReference>
<evidence type="ECO:0000313" key="3">
    <source>
        <dbReference type="Proteomes" id="UP000595046"/>
    </source>
</evidence>
<keyword evidence="1" id="KW-0812">Transmembrane</keyword>
<gene>
    <name evidence="2" type="ORF">G4Z16_09155</name>
</gene>
<keyword evidence="1" id="KW-1133">Transmembrane helix</keyword>
<proteinExistence type="predicted"/>
<name>A0A7T1T525_9ACTN</name>
<feature type="transmembrane region" description="Helical" evidence="1">
    <location>
        <begin position="36"/>
        <end position="57"/>
    </location>
</feature>
<feature type="transmembrane region" description="Helical" evidence="1">
    <location>
        <begin position="69"/>
        <end position="90"/>
    </location>
</feature>
<feature type="transmembrane region" description="Helical" evidence="1">
    <location>
        <begin position="96"/>
        <end position="115"/>
    </location>
</feature>
<keyword evidence="1" id="KW-0472">Membrane</keyword>
<evidence type="ECO:0008006" key="4">
    <source>
        <dbReference type="Google" id="ProtNLM"/>
    </source>
</evidence>
<reference evidence="3" key="1">
    <citation type="submission" date="2020-02" db="EMBL/GenBank/DDBJ databases">
        <title>Streptomyces sp. ASO4wet.</title>
        <authorList>
            <person name="Risdian C."/>
            <person name="Landwehr W."/>
            <person name="Schupp P."/>
            <person name="Wink J."/>
        </authorList>
    </citation>
    <scope>NUCLEOTIDE SEQUENCE [LARGE SCALE GENOMIC DNA]</scope>
    <source>
        <strain evidence="3">ASO4wet</strain>
    </source>
</reference>